<feature type="transmembrane region" description="Helical" evidence="1">
    <location>
        <begin position="24"/>
        <end position="45"/>
    </location>
</feature>
<evidence type="ECO:0000313" key="3">
    <source>
        <dbReference type="Proteomes" id="UP000786185"/>
    </source>
</evidence>
<proteinExistence type="predicted"/>
<dbReference type="EMBL" id="SCLC01000001">
    <property type="protein sequence ID" value="MBF4433221.1"/>
    <property type="molecule type" value="Genomic_DNA"/>
</dbReference>
<name>A0AAW4B8E5_VIBAN</name>
<keyword evidence="1" id="KW-0812">Transmembrane</keyword>
<keyword evidence="1" id="KW-0472">Membrane</keyword>
<protein>
    <submittedName>
        <fullName evidence="2">Uncharacterized protein</fullName>
    </submittedName>
</protein>
<accession>A0AAW4B8E5</accession>
<organism evidence="2 3">
    <name type="scientific">Vibrio anguillarum</name>
    <name type="common">Listonella anguillarum</name>
    <dbReference type="NCBI Taxonomy" id="55601"/>
    <lineage>
        <taxon>Bacteria</taxon>
        <taxon>Pseudomonadati</taxon>
        <taxon>Pseudomonadota</taxon>
        <taxon>Gammaproteobacteria</taxon>
        <taxon>Vibrionales</taxon>
        <taxon>Vibrionaceae</taxon>
        <taxon>Vibrio</taxon>
    </lineage>
</organism>
<sequence>MNDIINNFTIELASQINAMTVSDAVVFFFYYWLGCFVINSAFGVVKIKQNAKIKAHQDYEAALALNGISIDMFHAAQHAMKLTFPKGKLYDIHLTSLWNANRLKRSTYE</sequence>
<dbReference type="AlphaFoldDB" id="A0AAW4B8E5"/>
<gene>
    <name evidence="2" type="ORF">ERJ77_01665</name>
</gene>
<comment type="caution">
    <text evidence="2">The sequence shown here is derived from an EMBL/GenBank/DDBJ whole genome shotgun (WGS) entry which is preliminary data.</text>
</comment>
<evidence type="ECO:0000256" key="1">
    <source>
        <dbReference type="SAM" id="Phobius"/>
    </source>
</evidence>
<dbReference type="Proteomes" id="UP000786185">
    <property type="component" value="Unassembled WGS sequence"/>
</dbReference>
<reference evidence="2" key="1">
    <citation type="journal article" date="2021" name="PeerJ">
        <title>Analysis of 44 Vibrio anguillarum genomes reveals high genetic diversity.</title>
        <authorList>
            <person name="Hansen M.J."/>
            <person name="Dalsgaard I."/>
        </authorList>
    </citation>
    <scope>NUCLEOTIDE SEQUENCE</scope>
    <source>
        <strain evidence="2">850617-1/1</strain>
    </source>
</reference>
<evidence type="ECO:0000313" key="2">
    <source>
        <dbReference type="EMBL" id="MBF4433221.1"/>
    </source>
</evidence>
<keyword evidence="1" id="KW-1133">Transmembrane helix</keyword>